<reference evidence="4 5" key="1">
    <citation type="submission" date="2016-10" db="EMBL/GenBank/DDBJ databases">
        <authorList>
            <person name="de Groot N.N."/>
        </authorList>
    </citation>
    <scope>NUCLEOTIDE SEQUENCE [LARGE SCALE GENOMIC DNA]</scope>
    <source>
        <strain evidence="4 5">DSM 16859</strain>
    </source>
</reference>
<dbReference type="RefSeq" id="WP_091966468.1">
    <property type="nucleotide sequence ID" value="NZ_FOGZ01000001.1"/>
</dbReference>
<evidence type="ECO:0000259" key="2">
    <source>
        <dbReference type="Pfam" id="PF07971"/>
    </source>
</evidence>
<name>A0A1H9PHE5_9ACTN</name>
<dbReference type="STRING" id="64702.SAMN05443377_10142"/>
<dbReference type="InterPro" id="IPR014718">
    <property type="entry name" value="GH-type_carb-bd"/>
</dbReference>
<dbReference type="InterPro" id="IPR008928">
    <property type="entry name" value="6-hairpin_glycosidase_sf"/>
</dbReference>
<dbReference type="PANTHER" id="PTHR12143">
    <property type="entry name" value="PEPTIDE N-GLYCANASE PNGASE -RELATED"/>
    <property type="match status" value="1"/>
</dbReference>
<evidence type="ECO:0000313" key="4">
    <source>
        <dbReference type="EMBL" id="SER47598.1"/>
    </source>
</evidence>
<organism evidence="4 5">
    <name type="scientific">Propionibacterium cyclohexanicum</name>
    <dbReference type="NCBI Taxonomy" id="64702"/>
    <lineage>
        <taxon>Bacteria</taxon>
        <taxon>Bacillati</taxon>
        <taxon>Actinomycetota</taxon>
        <taxon>Actinomycetes</taxon>
        <taxon>Propionibacteriales</taxon>
        <taxon>Propionibacteriaceae</taxon>
        <taxon>Propionibacterium</taxon>
    </lineage>
</organism>
<dbReference type="Gene3D" id="3.30.2080.10">
    <property type="entry name" value="GH92 mannosidase domain"/>
    <property type="match status" value="1"/>
</dbReference>
<sequence>MARIDPKGSLSVRPDPGPDNPSGASGTGLIPGPVFRYEFGAEGGSARLDGRLGVPPHACLAFALFPELQFDPPGGGAPDPVPNVGSCLVGVRVLLDGKAVELTDQYGQPSSTEDPGWLWTDQWNWLEFDLADLAGATLSEVELVAPPGHRGSGWFQLAGVRTTAQEPADVVARATMMRGSHSDHDFSRGNTYPMVFRPGGSHALAPLTDARAMSWLYRWNDRGPVPRMQGFGFVHAPSPWIGDRNNAHFMPWMGRAEVTPERRELLFRHLEETSRPDLYTVRLVGVDRRPGSIAASMTATQHGGVLRFDYETQERCGLVVDQPFGGRTRIENLPDGRAAIIMSIDARVGFDDPDNPMPGAYVYAETLQPVQPLRATEMPKIYHDLRLGEHGLERTRWGHALLRRLSRVREQAGVLRLRSGQRLEIKAAMSSISVEQARHNLDLEIGRRGFDEVAAESHALWAEILGRLEIEGGRPWLREAAWSDLARLLAWPRSHHENAGSPAEPHPVYASPFRPRVHPDTAEHTGCAVVDGELVVDNGYWDTYRTAWPAYHLLFPKRASRLLDGIVQQYRDSGWMSRWSAPGHIDCMVGTSSDTIFADASAHGIAFDELTAYESAVKNATVPSASPLTGRKSIARGRFTGWIDTDETEGFSWTVENAICDASIALWSRRLADRATELGVPDRAEEFRTNARYFTNRSLVPQACYDPDTGFWQGRRPDGRFRLDSHDFDPLLWGYDYTETSAWGMAFATVQDGAGLARLLGGEQALASRLDRALATPEPANDRTRGSYPQITHEMTEARAVRLGQIAVSNQPAHHSAYMYLHAGRPDATQWLTREIAERLWVGSEIGQGYPGDEDNGEMSAWQLFTMVGLYPLQPGSGELVLSAPVFPAVRWHRENGTTLEIVAHDVEHRFIQRVEINGEPWGQVSVPVAVLHANCRIEFWLGAEPSDWGSRSRPASMSTMTGEARSWQPDRSRAARLSLTGPDGREMVGEQALAQLVDDRGEAIIELPAGACLELRWSEPFRASHLTLTTDGQGAAGYRLEALAAGGWAPVQVHPTAALWRNQTVPQALGDKTLSALRLTITAPLALRQIEVY</sequence>
<protein>
    <submittedName>
        <fullName evidence="4">Alpha-1,2-mannosidase, putative</fullName>
    </submittedName>
</protein>
<feature type="region of interest" description="Disordered" evidence="1">
    <location>
        <begin position="951"/>
        <end position="973"/>
    </location>
</feature>
<keyword evidence="5" id="KW-1185">Reference proteome</keyword>
<dbReference type="GO" id="GO:0005975">
    <property type="term" value="P:carbohydrate metabolic process"/>
    <property type="evidence" value="ECO:0007669"/>
    <property type="project" value="InterPro"/>
</dbReference>
<dbReference type="Gene3D" id="1.20.1610.10">
    <property type="entry name" value="alpha-1,2-mannosidases domains"/>
    <property type="match status" value="1"/>
</dbReference>
<gene>
    <name evidence="4" type="ORF">SAMN05443377_10142</name>
</gene>
<dbReference type="GO" id="GO:0030246">
    <property type="term" value="F:carbohydrate binding"/>
    <property type="evidence" value="ECO:0007669"/>
    <property type="project" value="InterPro"/>
</dbReference>
<dbReference type="Gene3D" id="1.20.1050.60">
    <property type="entry name" value="alpha-1,2-mannosidase"/>
    <property type="match status" value="1"/>
</dbReference>
<accession>A0A1H9PHE5</accession>
<proteinExistence type="predicted"/>
<dbReference type="GO" id="GO:0005829">
    <property type="term" value="C:cytosol"/>
    <property type="evidence" value="ECO:0007669"/>
    <property type="project" value="TreeGrafter"/>
</dbReference>
<dbReference type="InterPro" id="IPR050883">
    <property type="entry name" value="PNGase"/>
</dbReference>
<dbReference type="InterPro" id="IPR005887">
    <property type="entry name" value="GH92_a_mannosidase_put"/>
</dbReference>
<dbReference type="InterPro" id="IPR012939">
    <property type="entry name" value="Glyco_hydro_92"/>
</dbReference>
<evidence type="ECO:0000256" key="1">
    <source>
        <dbReference type="SAM" id="MobiDB-lite"/>
    </source>
</evidence>
<dbReference type="InterPro" id="IPR041371">
    <property type="entry name" value="GH92_N"/>
</dbReference>
<dbReference type="SUPFAM" id="SSF48208">
    <property type="entry name" value="Six-hairpin glycosidases"/>
    <property type="match status" value="1"/>
</dbReference>
<dbReference type="Pfam" id="PF17678">
    <property type="entry name" value="Glyco_hydro_92N"/>
    <property type="match status" value="1"/>
</dbReference>
<dbReference type="OrthoDB" id="9804511at2"/>
<feature type="domain" description="Glycosyl hydrolase family 92" evidence="2">
    <location>
        <begin position="436"/>
        <end position="943"/>
    </location>
</feature>
<dbReference type="GO" id="GO:0006516">
    <property type="term" value="P:glycoprotein catabolic process"/>
    <property type="evidence" value="ECO:0007669"/>
    <property type="project" value="TreeGrafter"/>
</dbReference>
<dbReference type="Gene3D" id="2.70.98.10">
    <property type="match status" value="1"/>
</dbReference>
<feature type="domain" description="Glycosyl hydrolase family 92 N-terminal" evidence="3">
    <location>
        <begin position="183"/>
        <end position="322"/>
    </location>
</feature>
<evidence type="ECO:0000313" key="5">
    <source>
        <dbReference type="Proteomes" id="UP000198815"/>
    </source>
</evidence>
<dbReference type="AlphaFoldDB" id="A0A1H9PHE5"/>
<dbReference type="Pfam" id="PF07971">
    <property type="entry name" value="Glyco_hydro_92"/>
    <property type="match status" value="1"/>
</dbReference>
<dbReference type="NCBIfam" id="TIGR01180">
    <property type="entry name" value="aman2_put"/>
    <property type="match status" value="1"/>
</dbReference>
<evidence type="ECO:0000259" key="3">
    <source>
        <dbReference type="Pfam" id="PF17678"/>
    </source>
</evidence>
<dbReference type="PANTHER" id="PTHR12143:SF43">
    <property type="entry name" value="PUTATIVE-RELATED"/>
    <property type="match status" value="1"/>
</dbReference>
<dbReference type="GO" id="GO:0000224">
    <property type="term" value="F:peptide-N4-(N-acetyl-beta-glucosaminyl)asparagine amidase activity"/>
    <property type="evidence" value="ECO:0007669"/>
    <property type="project" value="TreeGrafter"/>
</dbReference>
<feature type="region of interest" description="Disordered" evidence="1">
    <location>
        <begin position="1"/>
        <end position="27"/>
    </location>
</feature>
<dbReference type="Proteomes" id="UP000198815">
    <property type="component" value="Unassembled WGS sequence"/>
</dbReference>
<dbReference type="EMBL" id="FOGZ01000001">
    <property type="protein sequence ID" value="SER47598.1"/>
    <property type="molecule type" value="Genomic_DNA"/>
</dbReference>